<evidence type="ECO:0000313" key="4">
    <source>
        <dbReference type="Proteomes" id="UP000007305"/>
    </source>
</evidence>
<reference evidence="2" key="1">
    <citation type="journal article" date="2009" name="Plant Mol. Biol.">
        <title>Insights into corn genes derived from large-scale cDNA sequencing.</title>
        <authorList>
            <person name="Alexandrov N.N."/>
            <person name="Brover V.V."/>
            <person name="Freidin S."/>
            <person name="Troukhan M.E."/>
            <person name="Tatarinova T.V."/>
            <person name="Zhang H."/>
            <person name="Swaller T.J."/>
            <person name="Lu Y.P."/>
            <person name="Bouck J."/>
            <person name="Flavell R.B."/>
            <person name="Feldmann K.A."/>
        </authorList>
    </citation>
    <scope>NUCLEOTIDE SEQUENCE</scope>
</reference>
<protein>
    <submittedName>
        <fullName evidence="2">Eukaryotic translation initiation factor 3 subunit 12</fullName>
    </submittedName>
</protein>
<dbReference type="ExpressionAtlas" id="B6TT44">
    <property type="expression patterns" value="baseline and differential"/>
</dbReference>
<proteinExistence type="evidence at protein level"/>
<sequence>MATEQAAENYTVEDLVALNPYNPDILNDLEKFVNEQQMEEQFKVLIVLSHYLETARFSQFWDEAAKNRHISEAVPGFEQAIQSYAIHVLSLTYQKVPRPILVEAINIEGLALDKFLEYHAANSGWVIEKGGQSQVIVLPRNEFNHPELKKNTADILPFEHVTRIFPVLG</sequence>
<dbReference type="EMBL" id="EU968159">
    <property type="protein sequence ID" value="ACG40277.1"/>
    <property type="molecule type" value="mRNA"/>
</dbReference>
<dbReference type="GO" id="GO:0003743">
    <property type="term" value="F:translation initiation factor activity"/>
    <property type="evidence" value="ECO:0007669"/>
    <property type="project" value="UniProtKB-KW"/>
</dbReference>
<evidence type="ECO:0007829" key="5">
    <source>
        <dbReference type="PeptideAtlas" id="B6TT44"/>
    </source>
</evidence>
<keyword evidence="2" id="KW-0648">Protein biosynthesis</keyword>
<dbReference type="InterPro" id="IPR036390">
    <property type="entry name" value="WH_DNA-bd_sf"/>
</dbReference>
<dbReference type="InterPro" id="IPR009374">
    <property type="entry name" value="eIF3k"/>
</dbReference>
<dbReference type="Pfam" id="PF10075">
    <property type="entry name" value="CSN8_PSD8_EIF3K"/>
    <property type="match status" value="1"/>
</dbReference>
<dbReference type="InterPro" id="IPR033464">
    <property type="entry name" value="CSN8_PSD8_EIF3K"/>
</dbReference>
<keyword evidence="5" id="KW-1267">Proteomics identification</keyword>
<dbReference type="PANTHER" id="PTHR13022:SF0">
    <property type="entry name" value="EUKARYOTIC TRANSLATION INITIATION FACTOR 3 SUBUNIT K"/>
    <property type="match status" value="1"/>
</dbReference>
<reference evidence="3" key="4">
    <citation type="submission" date="2021-05" db="UniProtKB">
        <authorList>
            <consortium name="EnsemblPlants"/>
        </authorList>
    </citation>
    <scope>IDENTIFICATION</scope>
    <source>
        <strain evidence="3">cv. B73</strain>
    </source>
</reference>
<dbReference type="OrthoDB" id="337745at2759"/>
<organism evidence="2">
    <name type="scientific">Zea mays</name>
    <name type="common">Maize</name>
    <dbReference type="NCBI Taxonomy" id="4577"/>
    <lineage>
        <taxon>Eukaryota</taxon>
        <taxon>Viridiplantae</taxon>
        <taxon>Streptophyta</taxon>
        <taxon>Embryophyta</taxon>
        <taxon>Tracheophyta</taxon>
        <taxon>Spermatophyta</taxon>
        <taxon>Magnoliopsida</taxon>
        <taxon>Liliopsida</taxon>
        <taxon>Poales</taxon>
        <taxon>Poaceae</taxon>
        <taxon>PACMAD clade</taxon>
        <taxon>Panicoideae</taxon>
        <taxon>Andropogonodae</taxon>
        <taxon>Andropogoneae</taxon>
        <taxon>Tripsacinae</taxon>
        <taxon>Zea</taxon>
    </lineage>
</organism>
<dbReference type="InterPro" id="IPR016024">
    <property type="entry name" value="ARM-type_fold"/>
</dbReference>
<feature type="domain" description="CSN8/PSMD8/EIF3K" evidence="1">
    <location>
        <begin position="36"/>
        <end position="132"/>
    </location>
</feature>
<dbReference type="Gene3D" id="1.10.10.10">
    <property type="entry name" value="Winged helix-like DNA-binding domain superfamily/Winged helix DNA-binding domain"/>
    <property type="match status" value="1"/>
</dbReference>
<keyword evidence="4" id="KW-1185">Reference proteome</keyword>
<reference evidence="4" key="2">
    <citation type="journal article" date="2009" name="Science">
        <title>The B73 maize genome: complexity, diversity, and dynamics.</title>
        <authorList>
            <person name="Schnable P.S."/>
            <person name="Ware D."/>
            <person name="Fulton R.S."/>
            <person name="Stein J.C."/>
            <person name="Wei F."/>
            <person name="Pasternak S."/>
            <person name="Liang C."/>
            <person name="Zhang J."/>
            <person name="Fulton L."/>
            <person name="Graves T.A."/>
            <person name="Minx P."/>
            <person name="Reily A.D."/>
            <person name="Courtney L."/>
            <person name="Kruchowski S.S."/>
            <person name="Tomlinson C."/>
            <person name="Strong C."/>
            <person name="Delehaunty K."/>
            <person name="Fronick C."/>
            <person name="Courtney B."/>
            <person name="Rock S.M."/>
            <person name="Belter E."/>
            <person name="Du F."/>
            <person name="Kim K."/>
            <person name="Abbott R.M."/>
            <person name="Cotton M."/>
            <person name="Levy A."/>
            <person name="Marchetto P."/>
            <person name="Ochoa K."/>
            <person name="Jackson S.M."/>
            <person name="Gillam B."/>
            <person name="Chen W."/>
            <person name="Yan L."/>
            <person name="Higginbotham J."/>
            <person name="Cardenas M."/>
            <person name="Waligorski J."/>
            <person name="Applebaum E."/>
            <person name="Phelps L."/>
            <person name="Falcone J."/>
            <person name="Kanchi K."/>
            <person name="Thane T."/>
            <person name="Scimone A."/>
            <person name="Thane N."/>
            <person name="Henke J."/>
            <person name="Wang T."/>
            <person name="Ruppert J."/>
            <person name="Shah N."/>
            <person name="Rotter K."/>
            <person name="Hodges J."/>
            <person name="Ingenthron E."/>
            <person name="Cordes M."/>
            <person name="Kohlberg S."/>
            <person name="Sgro J."/>
            <person name="Delgado B."/>
            <person name="Mead K."/>
            <person name="Chinwalla A."/>
            <person name="Leonard S."/>
            <person name="Crouse K."/>
            <person name="Collura K."/>
            <person name="Kudrna D."/>
            <person name="Currie J."/>
            <person name="He R."/>
            <person name="Angelova A."/>
            <person name="Rajasekar S."/>
            <person name="Mueller T."/>
            <person name="Lomeli R."/>
            <person name="Scara G."/>
            <person name="Ko A."/>
            <person name="Delaney K."/>
            <person name="Wissotski M."/>
            <person name="Lopez G."/>
            <person name="Campos D."/>
            <person name="Braidotti M."/>
            <person name="Ashley E."/>
            <person name="Golser W."/>
            <person name="Kim H."/>
            <person name="Lee S."/>
            <person name="Lin J."/>
            <person name="Dujmic Z."/>
            <person name="Kim W."/>
            <person name="Talag J."/>
            <person name="Zuccolo A."/>
            <person name="Fan C."/>
            <person name="Sebastian A."/>
            <person name="Kramer M."/>
            <person name="Spiegel L."/>
            <person name="Nascimento L."/>
            <person name="Zutavern T."/>
            <person name="Miller B."/>
            <person name="Ambroise C."/>
            <person name="Muller S."/>
            <person name="Spooner W."/>
            <person name="Narechania A."/>
            <person name="Ren L."/>
            <person name="Wei S."/>
            <person name="Kumari S."/>
            <person name="Faga B."/>
            <person name="Levy M.J."/>
            <person name="McMahan L."/>
            <person name="Van Buren P."/>
            <person name="Vaughn M.W."/>
            <person name="Ying K."/>
            <person name="Yeh C.-T."/>
            <person name="Emrich S.J."/>
            <person name="Jia Y."/>
            <person name="Kalyanaraman A."/>
            <person name="Hsia A.-P."/>
            <person name="Barbazuk W.B."/>
            <person name="Baucom R.S."/>
            <person name="Brutnell T.P."/>
            <person name="Carpita N.C."/>
            <person name="Chaparro C."/>
            <person name="Chia J.-M."/>
            <person name="Deragon J.-M."/>
            <person name="Estill J.C."/>
            <person name="Fu Y."/>
            <person name="Jeddeloh J.A."/>
            <person name="Han Y."/>
            <person name="Lee H."/>
            <person name="Li P."/>
            <person name="Lisch D.R."/>
            <person name="Liu S."/>
            <person name="Liu Z."/>
            <person name="Nagel D.H."/>
            <person name="McCann M.C."/>
            <person name="SanMiguel P."/>
            <person name="Myers A.M."/>
            <person name="Nettleton D."/>
            <person name="Nguyen J."/>
            <person name="Penning B.W."/>
            <person name="Ponnala L."/>
            <person name="Schneider K.L."/>
            <person name="Schwartz D.C."/>
            <person name="Sharma A."/>
            <person name="Soderlund C."/>
            <person name="Springer N.M."/>
            <person name="Sun Q."/>
            <person name="Wang H."/>
            <person name="Waterman M."/>
            <person name="Westerman R."/>
            <person name="Wolfgruber T.K."/>
            <person name="Yang L."/>
            <person name="Yu Y."/>
            <person name="Zhang L."/>
            <person name="Zhou S."/>
            <person name="Zhu Q."/>
            <person name="Bennetzen J.L."/>
            <person name="Dawe R.K."/>
            <person name="Jiang J."/>
            <person name="Jiang N."/>
            <person name="Presting G.G."/>
            <person name="Wessler S.R."/>
            <person name="Aluru S."/>
            <person name="Martienssen R.A."/>
            <person name="Clifton S.W."/>
            <person name="McCombie W.R."/>
            <person name="Wing R.A."/>
            <person name="Wilson R.K."/>
        </authorList>
    </citation>
    <scope>NUCLEOTIDE SEQUENCE [LARGE SCALE GENOMIC DNA]</scope>
    <source>
        <strain evidence="4">cv. B73</strain>
    </source>
</reference>
<dbReference type="FunFam" id="1.10.10.10:FF:000378">
    <property type="entry name" value="Eukaryotic translation initiation factor 3 subunit K"/>
    <property type="match status" value="1"/>
</dbReference>
<name>B6TT44_MAIZE</name>
<dbReference type="Proteomes" id="UP000007305">
    <property type="component" value="Chromosome 9"/>
</dbReference>
<dbReference type="Gramene" id="Zm00001eb401690_T004">
    <property type="protein sequence ID" value="Zm00001eb401690_P004"/>
    <property type="gene ID" value="Zm00001eb401690"/>
</dbReference>
<accession>B6TT44</accession>
<evidence type="ECO:0000313" key="2">
    <source>
        <dbReference type="EMBL" id="ACG40277.1"/>
    </source>
</evidence>
<dbReference type="EnsemblPlants" id="Zm00001eb401690_T004">
    <property type="protein sequence ID" value="Zm00001eb401690_P004"/>
    <property type="gene ID" value="Zm00001eb401690"/>
</dbReference>
<dbReference type="InterPro" id="IPR036388">
    <property type="entry name" value="WH-like_DNA-bd_sf"/>
</dbReference>
<dbReference type="AlphaFoldDB" id="B6TT44"/>
<gene>
    <name evidence="3" type="primary">LOC100273909</name>
</gene>
<reference evidence="3" key="3">
    <citation type="submission" date="2019-07" db="EMBL/GenBank/DDBJ databases">
        <authorList>
            <person name="Seetharam A."/>
            <person name="Woodhouse M."/>
            <person name="Cannon E."/>
        </authorList>
    </citation>
    <scope>NUCLEOTIDE SEQUENCE [LARGE SCALE GENOMIC DNA]</scope>
    <source>
        <strain evidence="3">cv. B73</strain>
    </source>
</reference>
<dbReference type="GO" id="GO:0005852">
    <property type="term" value="C:eukaryotic translation initiation factor 3 complex"/>
    <property type="evidence" value="ECO:0007669"/>
    <property type="project" value="InterPro"/>
</dbReference>
<keyword evidence="2" id="KW-0396">Initiation factor</keyword>
<evidence type="ECO:0000259" key="1">
    <source>
        <dbReference type="Pfam" id="PF10075"/>
    </source>
</evidence>
<evidence type="ECO:0000313" key="3">
    <source>
        <dbReference type="EnsemblPlants" id="Zm00001eb401690_P004"/>
    </source>
</evidence>
<dbReference type="PANTHER" id="PTHR13022">
    <property type="entry name" value="EUKARYOTIC TRANSLATION INITIATION FACTOR 3 SUBUNIT 11"/>
    <property type="match status" value="1"/>
</dbReference>
<dbReference type="SUPFAM" id="SSF46785">
    <property type="entry name" value="Winged helix' DNA-binding domain"/>
    <property type="match status" value="1"/>
</dbReference>
<dbReference type="SUPFAM" id="SSF48371">
    <property type="entry name" value="ARM repeat"/>
    <property type="match status" value="1"/>
</dbReference>